<dbReference type="AlphaFoldDB" id="A0A8R1HXJ1"/>
<evidence type="ECO:0000313" key="2">
    <source>
        <dbReference type="Proteomes" id="UP000005237"/>
    </source>
</evidence>
<dbReference type="Proteomes" id="UP000005237">
    <property type="component" value="Unassembled WGS sequence"/>
</dbReference>
<dbReference type="PANTHER" id="PTHR21010:SF3">
    <property type="entry name" value="DAXX"/>
    <property type="match status" value="1"/>
</dbReference>
<dbReference type="PANTHER" id="PTHR21010">
    <property type="entry name" value="AGAP001581-PA"/>
    <property type="match status" value="1"/>
</dbReference>
<name>A0A8R1HXJ1_CAEJA</name>
<accession>A0A8R1HXJ1</accession>
<dbReference type="EnsemblMetazoa" id="CJA09060a.1">
    <property type="protein sequence ID" value="CJA09060a.1"/>
    <property type="gene ID" value="WBGene00128263"/>
</dbReference>
<evidence type="ECO:0000313" key="1">
    <source>
        <dbReference type="EnsemblMetazoa" id="CJA09060a.1"/>
    </source>
</evidence>
<sequence length="386" mass="44624">MSAYMQTFCGNHCVELLEPRAVEQYLAVLQQSVDIPHVKGFLVAFGQFQKLCVARSLTGDEKEQMENAIDTIWTSLRRYAGKETVTPKMHVLLEHVTEFVNRYGTLGKMSEQGIESLHKHVNLLKVRYRSTHQNEKKWRLIFKALLHRNRESLDVMLNILMSMTKEGSSDGPQFIAPAKTSRDTLITTAYRLHRTRWRILEPYRRLKNALKKLQEDYLKSKEANAVMRYVKLGQSVREVAMLEKQYWKLLNIPAQEGTEDANCYVVKIIELLEDTPTQLPPTRGIGALLQSTIGKPAEANVDTVLHDSLKARKSEDLVKECDALYAQLYRLTKKYLGLRRLIKELHDKYDATRMFPIVPRYAMLKKMIKATLRAPEFADICHEQTE</sequence>
<protein>
    <submittedName>
        <fullName evidence="1">Uncharacterized protein</fullName>
    </submittedName>
</protein>
<reference evidence="2" key="1">
    <citation type="submission" date="2010-08" db="EMBL/GenBank/DDBJ databases">
        <authorList>
            <consortium name="Caenorhabditis japonica Sequencing Consortium"/>
            <person name="Wilson R.K."/>
        </authorList>
    </citation>
    <scope>NUCLEOTIDE SEQUENCE [LARGE SCALE GENOMIC DNA]</scope>
    <source>
        <strain evidence="2">DF5081</strain>
    </source>
</reference>
<reference evidence="1" key="2">
    <citation type="submission" date="2022-06" db="UniProtKB">
        <authorList>
            <consortium name="EnsemblMetazoa"/>
        </authorList>
    </citation>
    <scope>IDENTIFICATION</scope>
    <source>
        <strain evidence="1">DF5081</strain>
    </source>
</reference>
<proteinExistence type="predicted"/>
<organism evidence="1 2">
    <name type="scientific">Caenorhabditis japonica</name>
    <dbReference type="NCBI Taxonomy" id="281687"/>
    <lineage>
        <taxon>Eukaryota</taxon>
        <taxon>Metazoa</taxon>
        <taxon>Ecdysozoa</taxon>
        <taxon>Nematoda</taxon>
        <taxon>Chromadorea</taxon>
        <taxon>Rhabditida</taxon>
        <taxon>Rhabditina</taxon>
        <taxon>Rhabditomorpha</taxon>
        <taxon>Rhabditoidea</taxon>
        <taxon>Rhabditidae</taxon>
        <taxon>Peloderinae</taxon>
        <taxon>Caenorhabditis</taxon>
    </lineage>
</organism>
<keyword evidence="2" id="KW-1185">Reference proteome</keyword>